<comment type="caution">
    <text evidence="5">The sequence shown here is derived from an EMBL/GenBank/DDBJ whole genome shotgun (WGS) entry which is preliminary data.</text>
</comment>
<keyword evidence="2" id="KW-0863">Zinc-finger</keyword>
<dbReference type="PANTHER" id="PTHR46951">
    <property type="entry name" value="BED-TYPE DOMAIN-CONTAINING PROTEIN"/>
    <property type="match status" value="1"/>
</dbReference>
<keyword evidence="1" id="KW-0479">Metal-binding</keyword>
<dbReference type="AlphaFoldDB" id="A0A7J6GPL7"/>
<evidence type="ECO:0000259" key="4">
    <source>
        <dbReference type="Pfam" id="PF02892"/>
    </source>
</evidence>
<dbReference type="GO" id="GO:0008270">
    <property type="term" value="F:zinc ion binding"/>
    <property type="evidence" value="ECO:0007669"/>
    <property type="project" value="UniProtKB-KW"/>
</dbReference>
<dbReference type="GO" id="GO:0003677">
    <property type="term" value="F:DNA binding"/>
    <property type="evidence" value="ECO:0007669"/>
    <property type="project" value="InterPro"/>
</dbReference>
<evidence type="ECO:0000256" key="1">
    <source>
        <dbReference type="ARBA" id="ARBA00022723"/>
    </source>
</evidence>
<evidence type="ECO:0000313" key="6">
    <source>
        <dbReference type="Proteomes" id="UP000525078"/>
    </source>
</evidence>
<dbReference type="PANTHER" id="PTHR46951:SF2">
    <property type="entry name" value="BED-TYPE DOMAIN-CONTAINING PROTEIN"/>
    <property type="match status" value="1"/>
</dbReference>
<keyword evidence="3" id="KW-0862">Zinc</keyword>
<evidence type="ECO:0000313" key="5">
    <source>
        <dbReference type="EMBL" id="KAF4384019.1"/>
    </source>
</evidence>
<accession>A0A7J6GPL7</accession>
<dbReference type="EMBL" id="JAATIP010000050">
    <property type="protein sequence ID" value="KAF4384019.1"/>
    <property type="molecule type" value="Genomic_DNA"/>
</dbReference>
<name>A0A7J6GPL7_CANSA</name>
<dbReference type="Pfam" id="PF02892">
    <property type="entry name" value="zf-BED"/>
    <property type="match status" value="1"/>
</dbReference>
<proteinExistence type="predicted"/>
<reference evidence="5 6" key="1">
    <citation type="journal article" date="2020" name="bioRxiv">
        <title>Sequence and annotation of 42 cannabis genomes reveals extensive copy number variation in cannabinoid synthesis and pathogen resistance genes.</title>
        <authorList>
            <person name="Mckernan K.J."/>
            <person name="Helbert Y."/>
            <person name="Kane L.T."/>
            <person name="Ebling H."/>
            <person name="Zhang L."/>
            <person name="Liu B."/>
            <person name="Eaton Z."/>
            <person name="Mclaughlin S."/>
            <person name="Kingan S."/>
            <person name="Baybayan P."/>
            <person name="Concepcion G."/>
            <person name="Jordan M."/>
            <person name="Riva A."/>
            <person name="Barbazuk W."/>
            <person name="Harkins T."/>
        </authorList>
    </citation>
    <scope>NUCLEOTIDE SEQUENCE [LARGE SCALE GENOMIC DNA]</scope>
    <source>
        <strain evidence="6">cv. Jamaican Lion 4</strain>
        <tissue evidence="5">Leaf</tissue>
    </source>
</reference>
<dbReference type="InterPro" id="IPR003656">
    <property type="entry name" value="Znf_BED"/>
</dbReference>
<gene>
    <name evidence="5" type="ORF">F8388_018771</name>
</gene>
<dbReference type="Proteomes" id="UP000525078">
    <property type="component" value="Unassembled WGS sequence"/>
</dbReference>
<protein>
    <recommendedName>
        <fullName evidence="4">BED-type domain-containing protein</fullName>
    </recommendedName>
</protein>
<feature type="domain" description="BED-type" evidence="4">
    <location>
        <begin position="25"/>
        <end position="44"/>
    </location>
</feature>
<evidence type="ECO:0000256" key="3">
    <source>
        <dbReference type="ARBA" id="ARBA00022833"/>
    </source>
</evidence>
<evidence type="ECO:0000256" key="2">
    <source>
        <dbReference type="ARBA" id="ARBA00022771"/>
    </source>
</evidence>
<organism evidence="5 6">
    <name type="scientific">Cannabis sativa</name>
    <name type="common">Hemp</name>
    <name type="synonym">Marijuana</name>
    <dbReference type="NCBI Taxonomy" id="3483"/>
    <lineage>
        <taxon>Eukaryota</taxon>
        <taxon>Viridiplantae</taxon>
        <taxon>Streptophyta</taxon>
        <taxon>Embryophyta</taxon>
        <taxon>Tracheophyta</taxon>
        <taxon>Spermatophyta</taxon>
        <taxon>Magnoliopsida</taxon>
        <taxon>eudicotyledons</taxon>
        <taxon>Gunneridae</taxon>
        <taxon>Pentapetalae</taxon>
        <taxon>rosids</taxon>
        <taxon>fabids</taxon>
        <taxon>Rosales</taxon>
        <taxon>Cannabaceae</taxon>
        <taxon>Cannabis</taxon>
    </lineage>
</organism>
<sequence>MKKRGVRLNCERRSNWKKKIYAYLECNYCKQVIKGGVTRLKQHLAQTRKDIKPCLEVPKEVNDEFVEHLKQKKKLSKHATCPWASTANGEEARYMVLKVTCFWASASYVIFKTTKALVELLRVESFSSSSEFFFSKSFTLLPLKPLAFFVSWVSSSLPLALSSDLNPV</sequence>